<dbReference type="InterPro" id="IPR003797">
    <property type="entry name" value="DegV"/>
</dbReference>
<protein>
    <submittedName>
        <fullName evidence="2">DegV family protein</fullName>
    </submittedName>
</protein>
<dbReference type="RefSeq" id="WP_143846692.1">
    <property type="nucleotide sequence ID" value="NZ_VLXZ01000001.1"/>
</dbReference>
<evidence type="ECO:0000256" key="1">
    <source>
        <dbReference type="ARBA" id="ARBA00023121"/>
    </source>
</evidence>
<name>A0A554A3T3_9BACI</name>
<dbReference type="PANTHER" id="PTHR33434">
    <property type="entry name" value="DEGV DOMAIN-CONTAINING PROTEIN DR_1986-RELATED"/>
    <property type="match status" value="1"/>
</dbReference>
<dbReference type="PANTHER" id="PTHR33434:SF2">
    <property type="entry name" value="FATTY ACID-BINDING PROTEIN TM_1468"/>
    <property type="match status" value="1"/>
</dbReference>
<dbReference type="InterPro" id="IPR043168">
    <property type="entry name" value="DegV_C"/>
</dbReference>
<dbReference type="AlphaFoldDB" id="A0A554A3T3"/>
<gene>
    <name evidence="2" type="ORF">FN960_01985</name>
</gene>
<dbReference type="Proteomes" id="UP000318521">
    <property type="component" value="Unassembled WGS sequence"/>
</dbReference>
<dbReference type="SUPFAM" id="SSF82549">
    <property type="entry name" value="DAK1/DegV-like"/>
    <property type="match status" value="1"/>
</dbReference>
<comment type="caution">
    <text evidence="2">The sequence shown here is derived from an EMBL/GenBank/DDBJ whole genome shotgun (WGS) entry which is preliminary data.</text>
</comment>
<accession>A0A554A3T3</accession>
<evidence type="ECO:0000313" key="2">
    <source>
        <dbReference type="EMBL" id="TSB48347.1"/>
    </source>
</evidence>
<sequence length="280" mass="31136">MKKTAIVTDSTAYLSMELTQEKEIHVIPLNVVLGNESYQELVDLKTDAFYQEMAENETLPTTSQPAIGDFVQLFESLRDKGYQEIVTIHLSSQISGTYQSALSAAEMVDGIHVIGFDSEISCAPQGYFVLTAAKLAEEGQGAEEIVQHLTELKHHVRAYFMVDDLNHLHRGGRLSGAQRIVGNMLKIKPILHFIDGKIVPFEKVRTEKKALSRIFDLLEQDRDSKQLSEITIIHANRVGKAEEIASVLREQYADVTISISFFGPVIGTHLGEGSIGVSWH</sequence>
<dbReference type="Gene3D" id="3.40.50.10170">
    <property type="match status" value="1"/>
</dbReference>
<proteinExistence type="predicted"/>
<keyword evidence="1" id="KW-0446">Lipid-binding</keyword>
<dbReference type="Pfam" id="PF02645">
    <property type="entry name" value="DegV"/>
    <property type="match status" value="1"/>
</dbReference>
<evidence type="ECO:0000313" key="3">
    <source>
        <dbReference type="Proteomes" id="UP000318521"/>
    </source>
</evidence>
<dbReference type="OrthoDB" id="9775494at2"/>
<keyword evidence="3" id="KW-1185">Reference proteome</keyword>
<dbReference type="EMBL" id="VLXZ01000001">
    <property type="protein sequence ID" value="TSB48347.1"/>
    <property type="molecule type" value="Genomic_DNA"/>
</dbReference>
<dbReference type="Gene3D" id="3.30.1180.10">
    <property type="match status" value="1"/>
</dbReference>
<dbReference type="InterPro" id="IPR050270">
    <property type="entry name" value="DegV_domain_contain"/>
</dbReference>
<reference evidence="2 3" key="1">
    <citation type="submission" date="2019-07" db="EMBL/GenBank/DDBJ databases">
        <authorList>
            <person name="Park Y.J."/>
            <person name="Jeong S.E."/>
            <person name="Jung H.S."/>
        </authorList>
    </citation>
    <scope>NUCLEOTIDE SEQUENCE [LARGE SCALE GENOMIC DNA]</scope>
    <source>
        <strain evidence="3">P16(2019)</strain>
    </source>
</reference>
<organism evidence="2 3">
    <name type="scientific">Alkalicoccobacillus porphyridii</name>
    <dbReference type="NCBI Taxonomy" id="2597270"/>
    <lineage>
        <taxon>Bacteria</taxon>
        <taxon>Bacillati</taxon>
        <taxon>Bacillota</taxon>
        <taxon>Bacilli</taxon>
        <taxon>Bacillales</taxon>
        <taxon>Bacillaceae</taxon>
        <taxon>Alkalicoccobacillus</taxon>
    </lineage>
</organism>
<dbReference type="GO" id="GO:0008289">
    <property type="term" value="F:lipid binding"/>
    <property type="evidence" value="ECO:0007669"/>
    <property type="project" value="UniProtKB-KW"/>
</dbReference>
<dbReference type="PROSITE" id="PS51482">
    <property type="entry name" value="DEGV"/>
    <property type="match status" value="1"/>
</dbReference>
<dbReference type="NCBIfam" id="TIGR00762">
    <property type="entry name" value="DegV"/>
    <property type="match status" value="1"/>
</dbReference>